<evidence type="ECO:0000256" key="16">
    <source>
        <dbReference type="PROSITE-ProRule" id="PRU10141"/>
    </source>
</evidence>
<dbReference type="InterPro" id="IPR017441">
    <property type="entry name" value="Protein_kinase_ATP_BS"/>
</dbReference>
<feature type="domain" description="Protein kinase" evidence="19">
    <location>
        <begin position="318"/>
        <end position="606"/>
    </location>
</feature>
<evidence type="ECO:0000256" key="17">
    <source>
        <dbReference type="SAM" id="MobiDB-lite"/>
    </source>
</evidence>
<evidence type="ECO:0000256" key="13">
    <source>
        <dbReference type="ARBA" id="ARBA00023136"/>
    </source>
</evidence>
<evidence type="ECO:0000256" key="1">
    <source>
        <dbReference type="ARBA" id="ARBA00004251"/>
    </source>
</evidence>
<evidence type="ECO:0000256" key="3">
    <source>
        <dbReference type="ARBA" id="ARBA00008932"/>
    </source>
</evidence>
<evidence type="ECO:0000256" key="15">
    <source>
        <dbReference type="ARBA" id="ARBA00023180"/>
    </source>
</evidence>
<accession>A0AAD8RZ36</accession>
<dbReference type="InterPro" id="IPR000719">
    <property type="entry name" value="Prot_kinase_dom"/>
</dbReference>
<keyword evidence="14" id="KW-0675">Receptor</keyword>
<evidence type="ECO:0000256" key="2">
    <source>
        <dbReference type="ARBA" id="ARBA00008536"/>
    </source>
</evidence>
<dbReference type="AlphaFoldDB" id="A0AAD8RZ36"/>
<evidence type="ECO:0000256" key="12">
    <source>
        <dbReference type="ARBA" id="ARBA00022989"/>
    </source>
</evidence>
<dbReference type="GO" id="GO:0005886">
    <property type="term" value="C:plasma membrane"/>
    <property type="evidence" value="ECO:0007669"/>
    <property type="project" value="UniProtKB-SubCell"/>
</dbReference>
<feature type="compositionally biased region" description="Polar residues" evidence="17">
    <location>
        <begin position="280"/>
        <end position="299"/>
    </location>
</feature>
<dbReference type="PROSITE" id="PS00108">
    <property type="entry name" value="PROTEIN_KINASE_ST"/>
    <property type="match status" value="1"/>
</dbReference>
<dbReference type="Pfam" id="PF00635">
    <property type="entry name" value="Motile_Sperm"/>
    <property type="match status" value="1"/>
</dbReference>
<dbReference type="FunFam" id="2.60.40.10:FF:000813">
    <property type="entry name" value="Vesicle-associated protein 1-1"/>
    <property type="match status" value="1"/>
</dbReference>
<dbReference type="InterPro" id="IPR013783">
    <property type="entry name" value="Ig-like_fold"/>
</dbReference>
<keyword evidence="22" id="KW-1185">Reference proteome</keyword>
<comment type="subcellular location">
    <subcellularLocation>
        <location evidence="1">Cell membrane</location>
        <topology evidence="1">Single-pass type I membrane protein</topology>
    </subcellularLocation>
</comment>
<proteinExistence type="inferred from homology"/>
<comment type="caution">
    <text evidence="21">The sequence shown here is derived from an EMBL/GenBank/DDBJ whole genome shotgun (WGS) entry which is preliminary data.</text>
</comment>
<dbReference type="InterPro" id="IPR008271">
    <property type="entry name" value="Ser/Thr_kinase_AS"/>
</dbReference>
<evidence type="ECO:0000313" key="22">
    <source>
        <dbReference type="Proteomes" id="UP001231189"/>
    </source>
</evidence>
<dbReference type="GO" id="GO:0005783">
    <property type="term" value="C:endoplasmic reticulum"/>
    <property type="evidence" value="ECO:0007669"/>
    <property type="project" value="UniProtKB-ARBA"/>
</dbReference>
<evidence type="ECO:0008006" key="23">
    <source>
        <dbReference type="Google" id="ProtNLM"/>
    </source>
</evidence>
<evidence type="ECO:0000256" key="14">
    <source>
        <dbReference type="ARBA" id="ARBA00023170"/>
    </source>
</evidence>
<evidence type="ECO:0000256" key="4">
    <source>
        <dbReference type="ARBA" id="ARBA00010217"/>
    </source>
</evidence>
<keyword evidence="10" id="KW-0418">Kinase</keyword>
<organism evidence="21 22">
    <name type="scientific">Lolium multiflorum</name>
    <name type="common">Italian ryegrass</name>
    <name type="synonym">Lolium perenne subsp. multiflorum</name>
    <dbReference type="NCBI Taxonomy" id="4521"/>
    <lineage>
        <taxon>Eukaryota</taxon>
        <taxon>Viridiplantae</taxon>
        <taxon>Streptophyta</taxon>
        <taxon>Embryophyta</taxon>
        <taxon>Tracheophyta</taxon>
        <taxon>Spermatophyta</taxon>
        <taxon>Magnoliopsida</taxon>
        <taxon>Liliopsida</taxon>
        <taxon>Poales</taxon>
        <taxon>Poaceae</taxon>
        <taxon>BOP clade</taxon>
        <taxon>Pooideae</taxon>
        <taxon>Poodae</taxon>
        <taxon>Poeae</taxon>
        <taxon>Poeae Chloroplast Group 2 (Poeae type)</taxon>
        <taxon>Loliodinae</taxon>
        <taxon>Loliinae</taxon>
        <taxon>Lolium</taxon>
    </lineage>
</organism>
<dbReference type="InterPro" id="IPR000535">
    <property type="entry name" value="MSP_dom"/>
</dbReference>
<evidence type="ECO:0000256" key="10">
    <source>
        <dbReference type="ARBA" id="ARBA00022777"/>
    </source>
</evidence>
<keyword evidence="8" id="KW-0732">Signal</keyword>
<gene>
    <name evidence="21" type="ORF">QYE76_059996</name>
</gene>
<keyword evidence="5" id="KW-1003">Cell membrane</keyword>
<dbReference type="FunFam" id="1.10.510.10:FF:000240">
    <property type="entry name" value="Lectin-domain containing receptor kinase A4.3"/>
    <property type="match status" value="1"/>
</dbReference>
<dbReference type="PANTHER" id="PTHR45707:SF76">
    <property type="entry name" value="PROTEIN KINASE DOMAIN-CONTAINING PROTEIN"/>
    <property type="match status" value="1"/>
</dbReference>
<dbReference type="GO" id="GO:0004672">
    <property type="term" value="F:protein kinase activity"/>
    <property type="evidence" value="ECO:0007669"/>
    <property type="project" value="InterPro"/>
</dbReference>
<dbReference type="SUPFAM" id="SSF49354">
    <property type="entry name" value="PapD-like"/>
    <property type="match status" value="1"/>
</dbReference>
<keyword evidence="15" id="KW-0325">Glycoprotein</keyword>
<feature type="domain" description="MSP" evidence="20">
    <location>
        <begin position="147"/>
        <end position="267"/>
    </location>
</feature>
<sequence>MYDKLAAYKVDNENNDFAFMHFFKKLQKYGFIFLLRHKKKMDERGAAMWRAMLDKEDVKLGSREGEGEASNNGTEVLNGLGSADADPPRPAGFRLNATKPFKETAHQSMVAHKYSIFGPFLSSERDLHHKASLPKFDWKMDSQPQGLLRVEPNELQFAFEANKKTSCSTQLTNRTDHHIAFKVKNNVPSKYIVHPKICVVPPRSTIYVQVTMRAQSQAPPDMQLRDRFCVQSVVVRRGTTTEDLTQHMFQKSAGNVVDEVNLKVVYMQPPPVAVGEGSEEGTSSRPSCSDGGNINDQQEGSTLHHMSLQKLKDITCNFSTEQIIGRGGFGVVYKGVQENGKIVAVKKLVQSMLSSPENFENEILLLIKLTHTNIVQLLGYCYETQYIHMPHEGRIVFVSETECMLCLEYMSNGSLDNYISDAYSGLDWPTRYKIIEGISYGLKYLHGQSDGPIVHLDLKPANILLDERMLPKITDFGLSKLFDQNQTIQMSHIMGTLGYMPPEFTRGIITTKSDIFSLGVIILEVITGHRDYPDDIRASSTEFIELELQKWRDVLQPGYTLLETDFQQIRRCIQIGLVCVNPERTNRPAIKKIIDQLQGFENMDWYIINELSSCDNKMEAMDVGIISFAKLWPHLPGHWFSVLRGYIFHSIHCRLRLCSMIGSSSLIFLLSTLVIAYICKHI</sequence>
<feature type="binding site" evidence="16">
    <location>
        <position position="347"/>
    </location>
    <ligand>
        <name>ATP</name>
        <dbReference type="ChEBI" id="CHEBI:30616"/>
    </ligand>
</feature>
<dbReference type="PANTHER" id="PTHR45707">
    <property type="entry name" value="C2 CALCIUM/LIPID-BINDING PLANT PHOSPHORIBOSYLTRANSFERASE FAMILY PROTEIN"/>
    <property type="match status" value="1"/>
</dbReference>
<evidence type="ECO:0000256" key="7">
    <source>
        <dbReference type="ARBA" id="ARBA00022692"/>
    </source>
</evidence>
<evidence type="ECO:0000256" key="9">
    <source>
        <dbReference type="ARBA" id="ARBA00022741"/>
    </source>
</evidence>
<dbReference type="SMART" id="SM00220">
    <property type="entry name" value="S_TKc"/>
    <property type="match status" value="1"/>
</dbReference>
<dbReference type="GO" id="GO:0005524">
    <property type="term" value="F:ATP binding"/>
    <property type="evidence" value="ECO:0007669"/>
    <property type="project" value="UniProtKB-UniRule"/>
</dbReference>
<protein>
    <recommendedName>
        <fullName evidence="23">Protein kinase domain-containing protein</fullName>
    </recommendedName>
</protein>
<dbReference type="InterPro" id="IPR008962">
    <property type="entry name" value="PapD-like_sf"/>
</dbReference>
<keyword evidence="9 16" id="KW-0547">Nucleotide-binding</keyword>
<dbReference type="InterPro" id="IPR011009">
    <property type="entry name" value="Kinase-like_dom_sf"/>
</dbReference>
<keyword evidence="12 18" id="KW-1133">Transmembrane helix</keyword>
<feature type="transmembrane region" description="Helical" evidence="18">
    <location>
        <begin position="660"/>
        <end position="679"/>
    </location>
</feature>
<dbReference type="PROSITE" id="PS00107">
    <property type="entry name" value="PROTEIN_KINASE_ATP"/>
    <property type="match status" value="1"/>
</dbReference>
<dbReference type="EMBL" id="JAUUTY010000004">
    <property type="protein sequence ID" value="KAK1642191.1"/>
    <property type="molecule type" value="Genomic_DNA"/>
</dbReference>
<dbReference type="Gene3D" id="1.10.510.10">
    <property type="entry name" value="Transferase(Phosphotransferase) domain 1"/>
    <property type="match status" value="1"/>
</dbReference>
<evidence type="ECO:0000259" key="20">
    <source>
        <dbReference type="PROSITE" id="PS50202"/>
    </source>
</evidence>
<dbReference type="Gene3D" id="3.30.200.20">
    <property type="entry name" value="Phosphorylase Kinase, domain 1"/>
    <property type="match status" value="1"/>
</dbReference>
<dbReference type="GO" id="GO:0002229">
    <property type="term" value="P:defense response to oomycetes"/>
    <property type="evidence" value="ECO:0007669"/>
    <property type="project" value="UniProtKB-ARBA"/>
</dbReference>
<comment type="similarity">
    <text evidence="3">Belongs to the VAMP-associated protein (VAP) (TC 9.B.17) family.</text>
</comment>
<reference evidence="21" key="1">
    <citation type="submission" date="2023-07" db="EMBL/GenBank/DDBJ databases">
        <title>A chromosome-level genome assembly of Lolium multiflorum.</title>
        <authorList>
            <person name="Chen Y."/>
            <person name="Copetti D."/>
            <person name="Kolliker R."/>
            <person name="Studer B."/>
        </authorList>
    </citation>
    <scope>NUCLEOTIDE SEQUENCE</scope>
    <source>
        <strain evidence="21">02402/16</strain>
        <tissue evidence="21">Leaf</tissue>
    </source>
</reference>
<evidence type="ECO:0000256" key="18">
    <source>
        <dbReference type="SAM" id="Phobius"/>
    </source>
</evidence>
<evidence type="ECO:0000313" key="21">
    <source>
        <dbReference type="EMBL" id="KAK1642191.1"/>
    </source>
</evidence>
<evidence type="ECO:0000256" key="11">
    <source>
        <dbReference type="ARBA" id="ARBA00022840"/>
    </source>
</evidence>
<keyword evidence="6" id="KW-0808">Transferase</keyword>
<name>A0AAD8RZ36_LOLMU</name>
<evidence type="ECO:0000256" key="6">
    <source>
        <dbReference type="ARBA" id="ARBA00022679"/>
    </source>
</evidence>
<dbReference type="SUPFAM" id="SSF56112">
    <property type="entry name" value="Protein kinase-like (PK-like)"/>
    <property type="match status" value="1"/>
</dbReference>
<feature type="region of interest" description="Disordered" evidence="17">
    <location>
        <begin position="273"/>
        <end position="299"/>
    </location>
</feature>
<keyword evidence="11 16" id="KW-0067">ATP-binding</keyword>
<evidence type="ECO:0000256" key="8">
    <source>
        <dbReference type="ARBA" id="ARBA00022729"/>
    </source>
</evidence>
<dbReference type="Gene3D" id="2.60.40.10">
    <property type="entry name" value="Immunoglobulins"/>
    <property type="match status" value="1"/>
</dbReference>
<comment type="similarity">
    <text evidence="4">In the C-terminal section; belongs to the protein kinase superfamily. Ser/Thr protein kinase family.</text>
</comment>
<keyword evidence="7 18" id="KW-0812">Transmembrane</keyword>
<dbReference type="PROSITE" id="PS50011">
    <property type="entry name" value="PROTEIN_KINASE_DOM"/>
    <property type="match status" value="1"/>
</dbReference>
<dbReference type="Pfam" id="PF00069">
    <property type="entry name" value="Pkinase"/>
    <property type="match status" value="1"/>
</dbReference>
<keyword evidence="13 18" id="KW-0472">Membrane</keyword>
<evidence type="ECO:0000256" key="5">
    <source>
        <dbReference type="ARBA" id="ARBA00022475"/>
    </source>
</evidence>
<comment type="similarity">
    <text evidence="2">In the N-terminal section; belongs to the leguminous lectin family.</text>
</comment>
<evidence type="ECO:0000259" key="19">
    <source>
        <dbReference type="PROSITE" id="PS50011"/>
    </source>
</evidence>
<dbReference type="Proteomes" id="UP001231189">
    <property type="component" value="Unassembled WGS sequence"/>
</dbReference>
<feature type="region of interest" description="Disordered" evidence="17">
    <location>
        <begin position="60"/>
        <end position="87"/>
    </location>
</feature>
<dbReference type="PROSITE" id="PS50202">
    <property type="entry name" value="MSP"/>
    <property type="match status" value="1"/>
</dbReference>